<reference evidence="3" key="1">
    <citation type="journal article" date="2019" name="Int. J. Syst. Evol. Microbiol.">
        <title>The Global Catalogue of Microorganisms (GCM) 10K type strain sequencing project: providing services to taxonomists for standard genome sequencing and annotation.</title>
        <authorList>
            <consortium name="The Broad Institute Genomics Platform"/>
            <consortium name="The Broad Institute Genome Sequencing Center for Infectious Disease"/>
            <person name="Wu L."/>
            <person name="Ma J."/>
        </authorList>
    </citation>
    <scope>NUCLEOTIDE SEQUENCE [LARGE SCALE GENOMIC DNA]</scope>
    <source>
        <strain evidence="3">JCM 3296</strain>
    </source>
</reference>
<accession>A0ABQ2UW84</accession>
<dbReference type="Proteomes" id="UP000649573">
    <property type="component" value="Unassembled WGS sequence"/>
</dbReference>
<feature type="domain" description="Aminoglycoside phosphotransferase" evidence="1">
    <location>
        <begin position="221"/>
        <end position="297"/>
    </location>
</feature>
<comment type="caution">
    <text evidence="2">The sequence shown here is derived from an EMBL/GenBank/DDBJ whole genome shotgun (WGS) entry which is preliminary data.</text>
</comment>
<dbReference type="EMBL" id="BMRE01000025">
    <property type="protein sequence ID" value="GGU52884.1"/>
    <property type="molecule type" value="Genomic_DNA"/>
</dbReference>
<dbReference type="InterPro" id="IPR011009">
    <property type="entry name" value="Kinase-like_dom_sf"/>
</dbReference>
<dbReference type="Pfam" id="PF01636">
    <property type="entry name" value="APH"/>
    <property type="match status" value="1"/>
</dbReference>
<sequence length="349" mass="38097">MTDRTIIALVSAPSGFAGRTDPLPISSPRWMHVEPVNDALEDLLGVRTSVLRLISVEGGSSPSGGLVTYHVEAHGEPDRTHLHPAEEPDADAPFRVPYARVGGPAELVAWADGHVERTGPAVQVRTWNLSTVHRLPTANGPVWLKAVPPFFVDEGTVIEMVAAHDPALVPELIASAPHRVLLGDAPGDICWPLRPDLVELIIPRWVAVQNALAGAPRIRTTPVSMPSFGLPDTLTHGDFHPGNWKSGGKIIDWSDAVWGHPALDACRAMEICPPEIRDHLAQVWCEAWLRHRPGSRPLEALEVARRATHLNNAVKYQEFLDNIEESERIYHRGDPEIELRAALALVAGS</sequence>
<organism evidence="2 3">
    <name type="scientific">Lentzea flava</name>
    <dbReference type="NCBI Taxonomy" id="103732"/>
    <lineage>
        <taxon>Bacteria</taxon>
        <taxon>Bacillati</taxon>
        <taxon>Actinomycetota</taxon>
        <taxon>Actinomycetes</taxon>
        <taxon>Pseudonocardiales</taxon>
        <taxon>Pseudonocardiaceae</taxon>
        <taxon>Lentzea</taxon>
    </lineage>
</organism>
<dbReference type="SUPFAM" id="SSF56112">
    <property type="entry name" value="Protein kinase-like (PK-like)"/>
    <property type="match status" value="1"/>
</dbReference>
<dbReference type="InterPro" id="IPR002575">
    <property type="entry name" value="Aminoglycoside_PTrfase"/>
</dbReference>
<dbReference type="RefSeq" id="WP_189256329.1">
    <property type="nucleotide sequence ID" value="NZ_BMRE01000025.1"/>
</dbReference>
<gene>
    <name evidence="2" type="ORF">GCM10010178_52020</name>
</gene>
<keyword evidence="3" id="KW-1185">Reference proteome</keyword>
<evidence type="ECO:0000313" key="2">
    <source>
        <dbReference type="EMBL" id="GGU52884.1"/>
    </source>
</evidence>
<protein>
    <recommendedName>
        <fullName evidence="1">Aminoglycoside phosphotransferase domain-containing protein</fullName>
    </recommendedName>
</protein>
<evidence type="ECO:0000259" key="1">
    <source>
        <dbReference type="Pfam" id="PF01636"/>
    </source>
</evidence>
<dbReference type="Gene3D" id="3.90.1200.10">
    <property type="match status" value="1"/>
</dbReference>
<evidence type="ECO:0000313" key="3">
    <source>
        <dbReference type="Proteomes" id="UP000649573"/>
    </source>
</evidence>
<name>A0ABQ2UW84_9PSEU</name>
<proteinExistence type="predicted"/>